<protein>
    <recommendedName>
        <fullName evidence="4">HTH araC/xylS-type domain-containing protein</fullName>
    </recommendedName>
</protein>
<dbReference type="Pfam" id="PF12833">
    <property type="entry name" value="HTH_18"/>
    <property type="match status" value="1"/>
</dbReference>
<evidence type="ECO:0000313" key="5">
    <source>
        <dbReference type="EMBL" id="GAA3965281.1"/>
    </source>
</evidence>
<dbReference type="SUPFAM" id="SSF46689">
    <property type="entry name" value="Homeodomain-like"/>
    <property type="match status" value="1"/>
</dbReference>
<evidence type="ECO:0000256" key="2">
    <source>
        <dbReference type="ARBA" id="ARBA00023125"/>
    </source>
</evidence>
<dbReference type="SMART" id="SM00342">
    <property type="entry name" value="HTH_ARAC"/>
    <property type="match status" value="1"/>
</dbReference>
<keyword evidence="1" id="KW-0805">Transcription regulation</keyword>
<accession>A0ABP7PGH4</accession>
<dbReference type="InterPro" id="IPR009057">
    <property type="entry name" value="Homeodomain-like_sf"/>
</dbReference>
<evidence type="ECO:0000259" key="4">
    <source>
        <dbReference type="PROSITE" id="PS01124"/>
    </source>
</evidence>
<dbReference type="RefSeq" id="WP_344806631.1">
    <property type="nucleotide sequence ID" value="NZ_BAABBO010000010.1"/>
</dbReference>
<proteinExistence type="predicted"/>
<dbReference type="InterPro" id="IPR020449">
    <property type="entry name" value="Tscrpt_reg_AraC-type_HTH"/>
</dbReference>
<name>A0ABP7PGH4_9GAMM</name>
<evidence type="ECO:0000313" key="6">
    <source>
        <dbReference type="Proteomes" id="UP001501337"/>
    </source>
</evidence>
<evidence type="ECO:0000256" key="3">
    <source>
        <dbReference type="ARBA" id="ARBA00023163"/>
    </source>
</evidence>
<keyword evidence="6" id="KW-1185">Reference proteome</keyword>
<dbReference type="PROSITE" id="PS01124">
    <property type="entry name" value="HTH_ARAC_FAMILY_2"/>
    <property type="match status" value="1"/>
</dbReference>
<dbReference type="PANTHER" id="PTHR47894:SF1">
    <property type="entry name" value="HTH-TYPE TRANSCRIPTIONAL REGULATOR VQSM"/>
    <property type="match status" value="1"/>
</dbReference>
<reference evidence="6" key="1">
    <citation type="journal article" date="2019" name="Int. J. Syst. Evol. Microbiol.">
        <title>The Global Catalogue of Microorganisms (GCM) 10K type strain sequencing project: providing services to taxonomists for standard genome sequencing and annotation.</title>
        <authorList>
            <consortium name="The Broad Institute Genomics Platform"/>
            <consortium name="The Broad Institute Genome Sequencing Center for Infectious Disease"/>
            <person name="Wu L."/>
            <person name="Ma J."/>
        </authorList>
    </citation>
    <scope>NUCLEOTIDE SEQUENCE [LARGE SCALE GENOMIC DNA]</scope>
    <source>
        <strain evidence="6">JCM 17555</strain>
    </source>
</reference>
<dbReference type="InterPro" id="IPR018060">
    <property type="entry name" value="HTH_AraC"/>
</dbReference>
<feature type="domain" description="HTH araC/xylS-type" evidence="4">
    <location>
        <begin position="97"/>
        <end position="195"/>
    </location>
</feature>
<dbReference type="Gene3D" id="1.10.10.60">
    <property type="entry name" value="Homeodomain-like"/>
    <property type="match status" value="1"/>
</dbReference>
<evidence type="ECO:0000256" key="1">
    <source>
        <dbReference type="ARBA" id="ARBA00023015"/>
    </source>
</evidence>
<keyword evidence="3" id="KW-0804">Transcription</keyword>
<organism evidence="5 6">
    <name type="scientific">Allohahella marinimesophila</name>
    <dbReference type="NCBI Taxonomy" id="1054972"/>
    <lineage>
        <taxon>Bacteria</taxon>
        <taxon>Pseudomonadati</taxon>
        <taxon>Pseudomonadota</taxon>
        <taxon>Gammaproteobacteria</taxon>
        <taxon>Oceanospirillales</taxon>
        <taxon>Hahellaceae</taxon>
        <taxon>Allohahella</taxon>
    </lineage>
</organism>
<comment type="caution">
    <text evidence="5">The sequence shown here is derived from an EMBL/GenBank/DDBJ whole genome shotgun (WGS) entry which is preliminary data.</text>
</comment>
<dbReference type="PANTHER" id="PTHR47894">
    <property type="entry name" value="HTH-TYPE TRANSCRIPTIONAL REGULATOR GADX"/>
    <property type="match status" value="1"/>
</dbReference>
<gene>
    <name evidence="5" type="ORF">GCM10022278_23900</name>
</gene>
<sequence length="211" mass="24008">MIADAVLATTIKTCRFIQPHPMRILGVEMARPKPLHAEIYLNYFKAPVSWDAGHTVIHFDSIYLNAPSIHANQSLLAENDRQATAYFGLRQPRSITDELRAYLHKSSDCRQISLDSAARHLNMGGRSLQRELHAQGSTYCQLLEDVRKQKAQRMLADSTESVTQIALTLGFRDTGNFCRAFKRWFACSPNAWRRQVQGQRPSVETHRGSLR</sequence>
<dbReference type="InterPro" id="IPR032687">
    <property type="entry name" value="AraC-type_N"/>
</dbReference>
<keyword evidence="2" id="KW-0238">DNA-binding</keyword>
<dbReference type="EMBL" id="BAABBO010000010">
    <property type="protein sequence ID" value="GAA3965281.1"/>
    <property type="molecule type" value="Genomic_DNA"/>
</dbReference>
<dbReference type="Pfam" id="PF12625">
    <property type="entry name" value="Arabinose_bd"/>
    <property type="match status" value="1"/>
</dbReference>
<dbReference type="Proteomes" id="UP001501337">
    <property type="component" value="Unassembled WGS sequence"/>
</dbReference>
<dbReference type="PRINTS" id="PR00032">
    <property type="entry name" value="HTHARAC"/>
</dbReference>